<dbReference type="Proteomes" id="UP000245609">
    <property type="component" value="Unassembled WGS sequence"/>
</dbReference>
<accession>A0A2T9ZL57</accession>
<dbReference type="OrthoDB" id="5566221at2759"/>
<feature type="region of interest" description="Disordered" evidence="1">
    <location>
        <begin position="710"/>
        <end position="732"/>
    </location>
</feature>
<evidence type="ECO:0000313" key="3">
    <source>
        <dbReference type="Proteomes" id="UP000245609"/>
    </source>
</evidence>
<dbReference type="AlphaFoldDB" id="A0A2T9ZL57"/>
<comment type="caution">
    <text evidence="2">The sequence shown here is derived from an EMBL/GenBank/DDBJ whole genome shotgun (WGS) entry which is preliminary data.</text>
</comment>
<gene>
    <name evidence="2" type="ORF">BB560_000191</name>
</gene>
<evidence type="ECO:0000313" key="2">
    <source>
        <dbReference type="EMBL" id="PVV05292.1"/>
    </source>
</evidence>
<name>A0A2T9ZL57_9FUNG</name>
<dbReference type="EMBL" id="MBFS01000018">
    <property type="protein sequence ID" value="PVV05292.1"/>
    <property type="molecule type" value="Genomic_DNA"/>
</dbReference>
<feature type="compositionally biased region" description="Polar residues" evidence="1">
    <location>
        <begin position="663"/>
        <end position="676"/>
    </location>
</feature>
<sequence>MRCFLVAQISDEDIEIAFSSSSNSDLTIQSRDSSFANSETFESQIRDFFLAFRFSITAYVHVIKNLESLKANVNDRKKSILNTTTIENKVPISIQIGCPSEDQSSSEPENFPVIIGRLSDEDEWIAIYEFHLLVRVVKDQSIGSNLKTTISKLENFSSPQSFLIQKPLTNSLLSNSTTQIRRIYAAEDIDRDALINIPQRLFFTSIRSIPLITLGYRLVQSGTFCGLDSIFLEIVALNNLNLAINEDFPLDKSLLSMELFSLRLIPTSLFITRLSDLDSFNLHQKSPASLSNLNQRSHLNSLECLKTPKTLGPGEIWSEVFCITASSFKMPNPALKRSESIFHTFMNGDMHESQLTNYGNDSKLTVVIEGIPSNQALQAHGPHSSSSFKPNLLEHRIDVDIMSLLELSRVPNKNPSDPNFDYQHQAKLPSINYNTINFIQTFGGFGEGSGINDSLNYKSVTTAQFTEGLSESCSSFISSLGFSESSDLPVLKFFPITAPRPHLPTNFMDKNTFSSIALQNTSPIIRSYSIGINQFQPIKVTVRNVPFAFKDSELSLPERRSSLRPRLGSVSFSRQNKKVIKSPILAILQKENSPLYNTIIRRNVNRPVPNPEQVPESEIVNTPDIISPNISASIYNLTSQFSPMLEKFNRITISDPRKEFDSETNQANSDFPLNNENNEDGFQFSPQAFPTGPLESSFKKIYQNQVKKNNARVKSDSFEDQNEEESDINKENLEDFTSFSELEQDLFKDKGEILVTIGSNPQARLGDTVYVTVSVFNTYPFPISGLSVSSSKDHPNDQSSEFLRELDDAGSRSSLKDCFGLEDEFLDLPFKSNILALDNSVSFRQIRPNSKETVTLKYLASDLEFCSIGNLYLFLSSEGLSSGINSAGYGFFESGSNSLEAETRTPDIFFGEKSNVHEKTLLAEFETPILIFVE</sequence>
<organism evidence="2 3">
    <name type="scientific">Smittium megazygosporum</name>
    <dbReference type="NCBI Taxonomy" id="133381"/>
    <lineage>
        <taxon>Eukaryota</taxon>
        <taxon>Fungi</taxon>
        <taxon>Fungi incertae sedis</taxon>
        <taxon>Zoopagomycota</taxon>
        <taxon>Kickxellomycotina</taxon>
        <taxon>Harpellomycetes</taxon>
        <taxon>Harpellales</taxon>
        <taxon>Legeriomycetaceae</taxon>
        <taxon>Smittium</taxon>
    </lineage>
</organism>
<keyword evidence="3" id="KW-1185">Reference proteome</keyword>
<feature type="region of interest" description="Disordered" evidence="1">
    <location>
        <begin position="656"/>
        <end position="681"/>
    </location>
</feature>
<evidence type="ECO:0000256" key="1">
    <source>
        <dbReference type="SAM" id="MobiDB-lite"/>
    </source>
</evidence>
<reference evidence="2 3" key="1">
    <citation type="journal article" date="2018" name="MBio">
        <title>Comparative Genomics Reveals the Core Gene Toolbox for the Fungus-Insect Symbiosis.</title>
        <authorList>
            <person name="Wang Y."/>
            <person name="Stata M."/>
            <person name="Wang W."/>
            <person name="Stajich J.E."/>
            <person name="White M.M."/>
            <person name="Moncalvo J.M."/>
        </authorList>
    </citation>
    <scope>NUCLEOTIDE SEQUENCE [LARGE SCALE GENOMIC DNA]</scope>
    <source>
        <strain evidence="2 3">SC-DP-2</strain>
    </source>
</reference>
<proteinExistence type="predicted"/>
<protein>
    <submittedName>
        <fullName evidence="2">Uncharacterized protein</fullName>
    </submittedName>
</protein>